<dbReference type="Proteomes" id="UP000559182">
    <property type="component" value="Unassembled WGS sequence"/>
</dbReference>
<name>A0A839N5X4_9MICO</name>
<dbReference type="RefSeq" id="WP_183318042.1">
    <property type="nucleotide sequence ID" value="NZ_JACHVQ010000001.1"/>
</dbReference>
<proteinExistence type="predicted"/>
<accession>A0A839N5X4</accession>
<comment type="caution">
    <text evidence="1">The sequence shown here is derived from an EMBL/GenBank/DDBJ whole genome shotgun (WGS) entry which is preliminary data.</text>
</comment>
<keyword evidence="2" id="KW-1185">Reference proteome</keyword>
<dbReference type="InterPro" id="IPR029055">
    <property type="entry name" value="Ntn_hydrolases_N"/>
</dbReference>
<keyword evidence="1" id="KW-0436">Ligase</keyword>
<dbReference type="EC" id="6.3.5.4" evidence="1"/>
<dbReference type="GO" id="GO:0004066">
    <property type="term" value="F:asparagine synthase (glutamine-hydrolyzing) activity"/>
    <property type="evidence" value="ECO:0007669"/>
    <property type="project" value="UniProtKB-EC"/>
</dbReference>
<dbReference type="SUPFAM" id="SSF56235">
    <property type="entry name" value="N-terminal nucleophile aminohydrolases (Ntn hydrolases)"/>
    <property type="match status" value="1"/>
</dbReference>
<dbReference type="SUPFAM" id="SSF52402">
    <property type="entry name" value="Adenine nucleotide alpha hydrolases-like"/>
    <property type="match status" value="1"/>
</dbReference>
<reference evidence="1 2" key="1">
    <citation type="submission" date="2020-08" db="EMBL/GenBank/DDBJ databases">
        <title>Sequencing the genomes of 1000 actinobacteria strains.</title>
        <authorList>
            <person name="Klenk H.-P."/>
        </authorList>
    </citation>
    <scope>NUCLEOTIDE SEQUENCE [LARGE SCALE GENOMIC DNA]</scope>
    <source>
        <strain evidence="1 2">DSM 105369</strain>
    </source>
</reference>
<dbReference type="AlphaFoldDB" id="A0A839N5X4"/>
<gene>
    <name evidence="1" type="ORF">FHU39_000135</name>
</gene>
<protein>
    <submittedName>
        <fullName evidence="1">Asparagine synthase (Glutamine-hydrolyzing)</fullName>
        <ecNumber evidence="1">6.3.5.4</ecNumber>
    </submittedName>
</protein>
<sequence>MIDVDRYAGGILVVSYGDCKDRDPASALRAAGITTPTIVRRENTTVATWGALVAEQASGSPVVISGLARGPRAAIPPAAIDLATATAGDETIWDLMPPFAALQIDDRSTVRAATDMLGFRHVYHRRGDGWSAVSTSSLVLAHLDDARIDRQGVAVQAMLGWQLGDRTLIHGVRKLRERQRITLHDGELTIDEYAPASPHSRIPIDTAVSEASTMLSDYMVDYLDENPDAILQLTGGLDSRILLAAIPRSRRKGLRVLTLSSGPDSEDVRIAAQLAERYGMVHLVQGLSELSDLDPSEAHALVMFSARQLNGMADPVAHAALLVVESAFPQGARISGLGGEVARGFYYVGPVIGYPVARPLTRLLVDWRMFANDSVATGALNAEFGEWARPFATDEVHQVLLNTGLPWPDATDRMYLYERMQRWSGVVDSAVCLGRATVNPMLDPRFIDIANSLAPVDKAHARFLAQLVCRLDPELAEIPLEGRRAPLAYAAPGLGQRLTNGVPVAQKAGRKIAQRLRNTRRPPAGGDTLTTLLTEHWRRNPSLLDPVRKTRVFDDQWLDGMLAGAAADPSTTALLASMVALSPS</sequence>
<dbReference type="Gene3D" id="3.40.50.620">
    <property type="entry name" value="HUPs"/>
    <property type="match status" value="1"/>
</dbReference>
<dbReference type="EMBL" id="JACHVQ010000001">
    <property type="protein sequence ID" value="MBB2890151.1"/>
    <property type="molecule type" value="Genomic_DNA"/>
</dbReference>
<organism evidence="1 2">
    <name type="scientific">Flexivirga oryzae</name>
    <dbReference type="NCBI Taxonomy" id="1794944"/>
    <lineage>
        <taxon>Bacteria</taxon>
        <taxon>Bacillati</taxon>
        <taxon>Actinomycetota</taxon>
        <taxon>Actinomycetes</taxon>
        <taxon>Micrococcales</taxon>
        <taxon>Dermacoccaceae</taxon>
        <taxon>Flexivirga</taxon>
    </lineage>
</organism>
<dbReference type="InterPro" id="IPR014729">
    <property type="entry name" value="Rossmann-like_a/b/a_fold"/>
</dbReference>
<evidence type="ECO:0000313" key="2">
    <source>
        <dbReference type="Proteomes" id="UP000559182"/>
    </source>
</evidence>
<evidence type="ECO:0000313" key="1">
    <source>
        <dbReference type="EMBL" id="MBB2890151.1"/>
    </source>
</evidence>